<dbReference type="AlphaFoldDB" id="A0AB73H4K7"/>
<dbReference type="Proteomes" id="UP000528595">
    <property type="component" value="Unassembled WGS sequence"/>
</dbReference>
<dbReference type="Pfam" id="PF08808">
    <property type="entry name" value="RES"/>
    <property type="match status" value="1"/>
</dbReference>
<proteinExistence type="predicted"/>
<evidence type="ECO:0000313" key="2">
    <source>
        <dbReference type="EMBL" id="MBB5672354.1"/>
    </source>
</evidence>
<reference evidence="2" key="1">
    <citation type="submission" date="2020-08" db="EMBL/GenBank/DDBJ databases">
        <title>Studying the diversity of plant-associated saprophytic bacteria and their role in host health and plant-pathogen interactions.</title>
        <authorList>
            <person name="Potnis N."/>
        </authorList>
    </citation>
    <scope>NUCLEOTIDE SEQUENCE</scope>
    <source>
        <strain evidence="2">F21</strain>
    </source>
</reference>
<accession>A0AB73H4K7</accession>
<protein>
    <recommendedName>
        <fullName evidence="1">RES domain-containing protein</fullName>
    </recommendedName>
</protein>
<sequence>MPAGKPWCTNTPDLRSVPTEPLWRVHPAAYGPLAANPRSEARGALVGTHAMFYAADSLSGALWEAALRYVEIGRGRVARFPLFKLRGLVASRIRPRRADLPLLELGRPGILALFPDGDGPEVLAVNALLATPRHQQTHPEFRQLQKDLQAVGVADMPVLSWPSRQFPKSTVYLAYEPPMETSWWEVLDPPIALDDPAGHALIQAELERHGFTFEPLDTIPPGAP</sequence>
<name>A0AB73H4K7_9XANT</name>
<dbReference type="EMBL" id="JACIIQ010000022">
    <property type="protein sequence ID" value="MBB5672354.1"/>
    <property type="molecule type" value="Genomic_DNA"/>
</dbReference>
<dbReference type="InterPro" id="IPR014914">
    <property type="entry name" value="RES_dom"/>
</dbReference>
<feature type="domain" description="RES" evidence="1">
    <location>
        <begin position="21"/>
        <end position="178"/>
    </location>
</feature>
<comment type="caution">
    <text evidence="2">The sequence shown here is derived from an EMBL/GenBank/DDBJ whole genome shotgun (WGS) entry which is preliminary data.</text>
</comment>
<gene>
    <name evidence="2" type="ORF">FHR65_003952</name>
</gene>
<evidence type="ECO:0000259" key="1">
    <source>
        <dbReference type="Pfam" id="PF08808"/>
    </source>
</evidence>
<organism evidence="2">
    <name type="scientific">Xanthomonas arboricola</name>
    <dbReference type="NCBI Taxonomy" id="56448"/>
    <lineage>
        <taxon>Bacteria</taxon>
        <taxon>Pseudomonadati</taxon>
        <taxon>Pseudomonadota</taxon>
        <taxon>Gammaproteobacteria</taxon>
        <taxon>Lysobacterales</taxon>
        <taxon>Lysobacteraceae</taxon>
        <taxon>Xanthomonas</taxon>
    </lineage>
</organism>
<dbReference type="RefSeq" id="WP_184578564.1">
    <property type="nucleotide sequence ID" value="NZ_JACIIQ010000022.1"/>
</dbReference>